<accession>A0A0A9CXH2</accession>
<sequence>MSKALSTSFGRVCVQVSIFCHEDSVDSPRTFLSQPFAFTTQITFPLQVAKQKFLLENSFTGIHVYIQQGSHSAVLFPDCKSISWLDVGNRY</sequence>
<reference evidence="1" key="1">
    <citation type="submission" date="2014-09" db="EMBL/GenBank/DDBJ databases">
        <authorList>
            <person name="Magalhaes I.L.F."/>
            <person name="Oliveira U."/>
            <person name="Santos F.R."/>
            <person name="Vidigal T.H.D.A."/>
            <person name="Brescovit A.D."/>
            <person name="Santos A.J."/>
        </authorList>
    </citation>
    <scope>NUCLEOTIDE SEQUENCE</scope>
    <source>
        <tissue evidence="1">Shoot tissue taken approximately 20 cm above the soil surface</tissue>
    </source>
</reference>
<organism evidence="1">
    <name type="scientific">Arundo donax</name>
    <name type="common">Giant reed</name>
    <name type="synonym">Donax arundinaceus</name>
    <dbReference type="NCBI Taxonomy" id="35708"/>
    <lineage>
        <taxon>Eukaryota</taxon>
        <taxon>Viridiplantae</taxon>
        <taxon>Streptophyta</taxon>
        <taxon>Embryophyta</taxon>
        <taxon>Tracheophyta</taxon>
        <taxon>Spermatophyta</taxon>
        <taxon>Magnoliopsida</taxon>
        <taxon>Liliopsida</taxon>
        <taxon>Poales</taxon>
        <taxon>Poaceae</taxon>
        <taxon>PACMAD clade</taxon>
        <taxon>Arundinoideae</taxon>
        <taxon>Arundineae</taxon>
        <taxon>Arundo</taxon>
    </lineage>
</organism>
<name>A0A0A9CXH2_ARUDO</name>
<reference evidence="1" key="2">
    <citation type="journal article" date="2015" name="Data Brief">
        <title>Shoot transcriptome of the giant reed, Arundo donax.</title>
        <authorList>
            <person name="Barrero R.A."/>
            <person name="Guerrero F.D."/>
            <person name="Moolhuijzen P."/>
            <person name="Goolsby J.A."/>
            <person name="Tidwell J."/>
            <person name="Bellgard S.E."/>
            <person name="Bellgard M.I."/>
        </authorList>
    </citation>
    <scope>NUCLEOTIDE SEQUENCE</scope>
    <source>
        <tissue evidence="1">Shoot tissue taken approximately 20 cm above the soil surface</tissue>
    </source>
</reference>
<dbReference type="EMBL" id="GBRH01217574">
    <property type="protein sequence ID" value="JAD80321.1"/>
    <property type="molecule type" value="Transcribed_RNA"/>
</dbReference>
<evidence type="ECO:0000313" key="1">
    <source>
        <dbReference type="EMBL" id="JAD80321.1"/>
    </source>
</evidence>
<dbReference type="AlphaFoldDB" id="A0A0A9CXH2"/>
<proteinExistence type="predicted"/>
<protein>
    <submittedName>
        <fullName evidence="1">Uncharacterized protein</fullName>
    </submittedName>
</protein>